<keyword evidence="1" id="KW-0472">Membrane</keyword>
<dbReference type="PATRIC" id="fig|573060.9.peg.3617"/>
<reference evidence="2 3" key="1">
    <citation type="submission" date="2009-05" db="EMBL/GenBank/DDBJ databases">
        <title>The draft genome of Acidovorax delafieldii 2AN.</title>
        <authorList>
            <consortium name="US DOE Joint Genome Institute (JGI-PGF)"/>
            <person name="Lucas S."/>
            <person name="Copeland A."/>
            <person name="Lapidus A."/>
            <person name="Glavina del Rio T."/>
            <person name="Tice H."/>
            <person name="Bruce D."/>
            <person name="Goodwin L."/>
            <person name="Pitluck S."/>
            <person name="Larimer F."/>
            <person name="Land M.L."/>
            <person name="Hauser L."/>
            <person name="Shelobolina E.S."/>
            <person name="Picardal F."/>
            <person name="Roden E."/>
            <person name="Emerson D."/>
        </authorList>
    </citation>
    <scope>NUCLEOTIDE SEQUENCE [LARGE SCALE GENOMIC DNA]</scope>
    <source>
        <strain evidence="2 3">2AN</strain>
    </source>
</reference>
<gene>
    <name evidence="2" type="ORF">AcdelDRAFT_1551</name>
</gene>
<dbReference type="InterPro" id="IPR008526">
    <property type="entry name" value="YedI"/>
</dbReference>
<dbReference type="PIRSF" id="PIRSF016660">
    <property type="entry name" value="YedI"/>
    <property type="match status" value="1"/>
</dbReference>
<dbReference type="Pfam" id="PF05661">
    <property type="entry name" value="DUF808"/>
    <property type="match status" value="1"/>
</dbReference>
<dbReference type="GO" id="GO:0005886">
    <property type="term" value="C:plasma membrane"/>
    <property type="evidence" value="ECO:0007669"/>
    <property type="project" value="TreeGrafter"/>
</dbReference>
<dbReference type="OrthoDB" id="9814178at2"/>
<keyword evidence="1" id="KW-0812">Transmembrane</keyword>
<sequence length="329" mass="33357">MAAGSLLALLDDIATILDDVALMSKVAAKKSAAMADDVSVMTKVAAQKTAGVLGDDLALNAQQVTGVRAEREIPLVWAVAKGSLVNKAILVPAALLISAFAPWAVTPLLMVGGAFLCYEGMEKLAHKLLHGAADDETAHDSHAQANANPAVDLVAFEKDKIKGAVRTDFILSAEIIAITLGTVASAPFAQQVAVLAGIAVVMTAGVYGFVAAIVKLDDLGLWLHRKPGAAAQALGAGILRAAPWLMKALSVAGTAAMFLVGGGILVHGVGVVHHAVQGLGAAAALWPAGGLWAVLVPNVLNALIGMAAGALVLAAVSLLGRLRKGRAAR</sequence>
<dbReference type="PANTHER" id="PTHR30503">
    <property type="entry name" value="INNER MEMBRANE PROTEIN YEDI"/>
    <property type="match status" value="1"/>
</dbReference>
<protein>
    <recommendedName>
        <fullName evidence="4">DUF808 domain-containing protein</fullName>
    </recommendedName>
</protein>
<dbReference type="PANTHER" id="PTHR30503:SF3">
    <property type="entry name" value="INNER MEMBRANE PROTEIN YEDI"/>
    <property type="match status" value="1"/>
</dbReference>
<evidence type="ECO:0008006" key="4">
    <source>
        <dbReference type="Google" id="ProtNLM"/>
    </source>
</evidence>
<dbReference type="AlphaFoldDB" id="C5T3S1"/>
<accession>C5T3S1</accession>
<evidence type="ECO:0000256" key="1">
    <source>
        <dbReference type="SAM" id="Phobius"/>
    </source>
</evidence>
<evidence type="ECO:0000313" key="2">
    <source>
        <dbReference type="EMBL" id="EER60889.1"/>
    </source>
</evidence>
<name>C5T3S1_ACIDE</name>
<dbReference type="RefSeq" id="WP_005795157.1">
    <property type="nucleotide sequence ID" value="NZ_ACQT01000035.1"/>
</dbReference>
<feature type="transmembrane region" description="Helical" evidence="1">
    <location>
        <begin position="89"/>
        <end position="118"/>
    </location>
</feature>
<dbReference type="Proteomes" id="UP000003856">
    <property type="component" value="Unassembled WGS sequence"/>
</dbReference>
<organism evidence="2 3">
    <name type="scientific">Acidovorax delafieldii 2AN</name>
    <dbReference type="NCBI Taxonomy" id="573060"/>
    <lineage>
        <taxon>Bacteria</taxon>
        <taxon>Pseudomonadati</taxon>
        <taxon>Pseudomonadota</taxon>
        <taxon>Betaproteobacteria</taxon>
        <taxon>Burkholderiales</taxon>
        <taxon>Comamonadaceae</taxon>
        <taxon>Acidovorax</taxon>
    </lineage>
</organism>
<feature type="transmembrane region" description="Helical" evidence="1">
    <location>
        <begin position="194"/>
        <end position="216"/>
    </location>
</feature>
<comment type="caution">
    <text evidence="2">The sequence shown here is derived from an EMBL/GenBank/DDBJ whole genome shotgun (WGS) entry which is preliminary data.</text>
</comment>
<evidence type="ECO:0000313" key="3">
    <source>
        <dbReference type="Proteomes" id="UP000003856"/>
    </source>
</evidence>
<feature type="transmembrane region" description="Helical" evidence="1">
    <location>
        <begin position="302"/>
        <end position="320"/>
    </location>
</feature>
<keyword evidence="3" id="KW-1185">Reference proteome</keyword>
<proteinExistence type="predicted"/>
<keyword evidence="1" id="KW-1133">Transmembrane helix</keyword>
<feature type="transmembrane region" description="Helical" evidence="1">
    <location>
        <begin position="252"/>
        <end position="272"/>
    </location>
</feature>
<dbReference type="EMBL" id="ACQT01000035">
    <property type="protein sequence ID" value="EER60889.1"/>
    <property type="molecule type" value="Genomic_DNA"/>
</dbReference>
<feature type="transmembrane region" description="Helical" evidence="1">
    <location>
        <begin position="279"/>
        <end position="296"/>
    </location>
</feature>